<evidence type="ECO:0000256" key="5">
    <source>
        <dbReference type="ARBA" id="ARBA00023163"/>
    </source>
</evidence>
<dbReference type="GO" id="GO:0000981">
    <property type="term" value="F:DNA-binding transcription factor activity, RNA polymerase II-specific"/>
    <property type="evidence" value="ECO:0007669"/>
    <property type="project" value="TreeGrafter"/>
</dbReference>
<name>A0AAV7EPW0_ARIFI</name>
<dbReference type="EMBL" id="JAINDJ010000004">
    <property type="protein sequence ID" value="KAG9449731.1"/>
    <property type="molecule type" value="Genomic_DNA"/>
</dbReference>
<feature type="compositionally biased region" description="Polar residues" evidence="7">
    <location>
        <begin position="206"/>
        <end position="226"/>
    </location>
</feature>
<dbReference type="SUPFAM" id="SSF47459">
    <property type="entry name" value="HLH, helix-loop-helix DNA-binding domain"/>
    <property type="match status" value="1"/>
</dbReference>
<dbReference type="CDD" id="cd11393">
    <property type="entry name" value="bHLH_AtbHLH_like"/>
    <property type="match status" value="1"/>
</dbReference>
<comment type="caution">
    <text evidence="9">The sequence shown here is derived from an EMBL/GenBank/DDBJ whole genome shotgun (WGS) entry which is preliminary data.</text>
</comment>
<evidence type="ECO:0000256" key="3">
    <source>
        <dbReference type="ARBA" id="ARBA00023015"/>
    </source>
</evidence>
<gene>
    <name evidence="9" type="ORF">H6P81_009696</name>
</gene>
<evidence type="ECO:0000313" key="9">
    <source>
        <dbReference type="EMBL" id="KAG9449731.1"/>
    </source>
</evidence>
<organism evidence="9 10">
    <name type="scientific">Aristolochia fimbriata</name>
    <name type="common">White veined hardy Dutchman's pipe vine</name>
    <dbReference type="NCBI Taxonomy" id="158543"/>
    <lineage>
        <taxon>Eukaryota</taxon>
        <taxon>Viridiplantae</taxon>
        <taxon>Streptophyta</taxon>
        <taxon>Embryophyta</taxon>
        <taxon>Tracheophyta</taxon>
        <taxon>Spermatophyta</taxon>
        <taxon>Magnoliopsida</taxon>
        <taxon>Magnoliidae</taxon>
        <taxon>Piperales</taxon>
        <taxon>Aristolochiaceae</taxon>
        <taxon>Aristolochia</taxon>
    </lineage>
</organism>
<dbReference type="PANTHER" id="PTHR16223:SF56">
    <property type="entry name" value="TRANSCRIPTION FACTOR BHLH110"/>
    <property type="match status" value="1"/>
</dbReference>
<evidence type="ECO:0000259" key="8">
    <source>
        <dbReference type="PROSITE" id="PS50888"/>
    </source>
</evidence>
<accession>A0AAV7EPW0</accession>
<feature type="region of interest" description="Disordered" evidence="7">
    <location>
        <begin position="206"/>
        <end position="231"/>
    </location>
</feature>
<feature type="compositionally biased region" description="Low complexity" evidence="7">
    <location>
        <begin position="337"/>
        <end position="348"/>
    </location>
</feature>
<reference evidence="9 10" key="1">
    <citation type="submission" date="2021-07" db="EMBL/GenBank/DDBJ databases">
        <title>The Aristolochia fimbriata genome: insights into angiosperm evolution, floral development and chemical biosynthesis.</title>
        <authorList>
            <person name="Jiao Y."/>
        </authorList>
    </citation>
    <scope>NUCLEOTIDE SEQUENCE [LARGE SCALE GENOMIC DNA]</scope>
    <source>
        <strain evidence="9">IBCAS-2021</strain>
        <tissue evidence="9">Leaf</tissue>
    </source>
</reference>
<evidence type="ECO:0000256" key="6">
    <source>
        <dbReference type="ARBA" id="ARBA00023242"/>
    </source>
</evidence>
<proteinExistence type="predicted"/>
<dbReference type="InterPro" id="IPR045843">
    <property type="entry name" value="IND-like"/>
</dbReference>
<feature type="region of interest" description="Disordered" evidence="7">
    <location>
        <begin position="1"/>
        <end position="20"/>
    </location>
</feature>
<dbReference type="InterPro" id="IPR045239">
    <property type="entry name" value="bHLH95_bHLH"/>
</dbReference>
<dbReference type="GO" id="GO:0005634">
    <property type="term" value="C:nucleus"/>
    <property type="evidence" value="ECO:0007669"/>
    <property type="project" value="UniProtKB-SubCell"/>
</dbReference>
<evidence type="ECO:0000256" key="7">
    <source>
        <dbReference type="SAM" id="MobiDB-lite"/>
    </source>
</evidence>
<keyword evidence="5" id="KW-0804">Transcription</keyword>
<dbReference type="AlphaFoldDB" id="A0AAV7EPW0"/>
<comment type="subunit">
    <text evidence="2">Homodimer.</text>
</comment>
<protein>
    <recommendedName>
        <fullName evidence="8">BHLH domain-containing protein</fullName>
    </recommendedName>
</protein>
<feature type="region of interest" description="Disordered" evidence="7">
    <location>
        <begin position="417"/>
        <end position="443"/>
    </location>
</feature>
<evidence type="ECO:0000256" key="1">
    <source>
        <dbReference type="ARBA" id="ARBA00004123"/>
    </source>
</evidence>
<sequence length="476" mass="51185">MESANLSHPHHHQHQEQFGGSSSIATLPSLHIGAAHDSTHLWNQNLSQNGAGNYCSNVVSGVFSTSSRENLLRQSLQESSRVVAPSLNISMFQDLAASHWGGISSSCADNYSSHSTPHEEFHGLCSKVIKAELSETSCFPKYGINIISPSGQLHHEEMPLPSTSSYIKHEQQYQLQDLNEKLLLRSFSSNGFQSYTEATLFHEQPSSKSYSSTNTVGAVTPSTRGSFSRIHPSATISAPNLSSSSSSSSSSSVSSSSLPFMGSLGLNLQAMDLLASAKFGGSFTQPSMNNLALLRETVPFGFENIRSESNQESSNCSSQKISFVHGGAESKRPNGLSDSKASQSSTAQKKPRFESRSSFPPFKVRKEKLGDRIAALQQLVAPFGKTDTASVLMEAIGYIKFLQDQVETLSVPYMKASGKTKCGSSLQGGGGDEEGEEEPKRDLRSRGLCLVPLSCTSYVTNDTGSVWSPPNFTGGN</sequence>
<keyword evidence="6" id="KW-0539">Nucleus</keyword>
<dbReference type="Gene3D" id="4.10.280.10">
    <property type="entry name" value="Helix-loop-helix DNA-binding domain"/>
    <property type="match status" value="1"/>
</dbReference>
<dbReference type="Proteomes" id="UP000825729">
    <property type="component" value="Unassembled WGS sequence"/>
</dbReference>
<feature type="region of interest" description="Disordered" evidence="7">
    <location>
        <begin position="326"/>
        <end position="361"/>
    </location>
</feature>
<dbReference type="InterPro" id="IPR011598">
    <property type="entry name" value="bHLH_dom"/>
</dbReference>
<keyword evidence="10" id="KW-1185">Reference proteome</keyword>
<comment type="subcellular location">
    <subcellularLocation>
        <location evidence="1">Nucleus</location>
    </subcellularLocation>
</comment>
<evidence type="ECO:0000256" key="2">
    <source>
        <dbReference type="ARBA" id="ARBA00011738"/>
    </source>
</evidence>
<dbReference type="FunFam" id="4.10.280.10:FF:000032">
    <property type="entry name" value="Transcription factor bHLH123 family"/>
    <property type="match status" value="1"/>
</dbReference>
<evidence type="ECO:0000256" key="4">
    <source>
        <dbReference type="ARBA" id="ARBA00023125"/>
    </source>
</evidence>
<feature type="domain" description="BHLH" evidence="8">
    <location>
        <begin position="353"/>
        <end position="402"/>
    </location>
</feature>
<evidence type="ECO:0000313" key="10">
    <source>
        <dbReference type="Proteomes" id="UP000825729"/>
    </source>
</evidence>
<dbReference type="GO" id="GO:0000978">
    <property type="term" value="F:RNA polymerase II cis-regulatory region sequence-specific DNA binding"/>
    <property type="evidence" value="ECO:0007669"/>
    <property type="project" value="TreeGrafter"/>
</dbReference>
<keyword evidence="3" id="KW-0805">Transcription regulation</keyword>
<dbReference type="GO" id="GO:0046983">
    <property type="term" value="F:protein dimerization activity"/>
    <property type="evidence" value="ECO:0007669"/>
    <property type="project" value="InterPro"/>
</dbReference>
<dbReference type="PROSITE" id="PS50888">
    <property type="entry name" value="BHLH"/>
    <property type="match status" value="1"/>
</dbReference>
<keyword evidence="4" id="KW-0238">DNA-binding</keyword>
<dbReference type="InterPro" id="IPR036638">
    <property type="entry name" value="HLH_DNA-bd_sf"/>
</dbReference>
<dbReference type="PANTHER" id="PTHR16223">
    <property type="entry name" value="TRANSCRIPTION FACTOR BHLH83-RELATED"/>
    <property type="match status" value="1"/>
</dbReference>